<dbReference type="InterPro" id="IPR000863">
    <property type="entry name" value="Sulfotransferase_dom"/>
</dbReference>
<evidence type="ECO:0000313" key="3">
    <source>
        <dbReference type="Proteomes" id="UP000315400"/>
    </source>
</evidence>
<dbReference type="SUPFAM" id="SSF52540">
    <property type="entry name" value="P-loop containing nucleoside triphosphate hydrolases"/>
    <property type="match status" value="1"/>
</dbReference>
<keyword evidence="2" id="KW-0808">Transferase</keyword>
<dbReference type="GO" id="GO:0008146">
    <property type="term" value="F:sulfotransferase activity"/>
    <property type="evidence" value="ECO:0007669"/>
    <property type="project" value="InterPro"/>
</dbReference>
<proteinExistence type="predicted"/>
<dbReference type="Pfam" id="PF00685">
    <property type="entry name" value="Sulfotransfer_1"/>
    <property type="match status" value="1"/>
</dbReference>
<dbReference type="EMBL" id="VIFK01000101">
    <property type="protein sequence ID" value="TQE99019.1"/>
    <property type="molecule type" value="Genomic_DNA"/>
</dbReference>
<evidence type="ECO:0000259" key="1">
    <source>
        <dbReference type="Pfam" id="PF00685"/>
    </source>
</evidence>
<dbReference type="Proteomes" id="UP000315400">
    <property type="component" value="Unassembled WGS sequence"/>
</dbReference>
<evidence type="ECO:0000313" key="2">
    <source>
        <dbReference type="EMBL" id="TQE99019.1"/>
    </source>
</evidence>
<protein>
    <submittedName>
        <fullName evidence="2">Sulfotransferase</fullName>
    </submittedName>
</protein>
<dbReference type="Gene3D" id="3.40.50.300">
    <property type="entry name" value="P-loop containing nucleotide triphosphate hydrolases"/>
    <property type="match status" value="1"/>
</dbReference>
<accession>A0A540VQI4</accession>
<dbReference type="InterPro" id="IPR027417">
    <property type="entry name" value="P-loop_NTPase"/>
</dbReference>
<dbReference type="AlphaFoldDB" id="A0A540VQI4"/>
<organism evidence="2 3">
    <name type="scientific">Spiribacter salinus</name>
    <dbReference type="NCBI Taxonomy" id="1335746"/>
    <lineage>
        <taxon>Bacteria</taxon>
        <taxon>Pseudomonadati</taxon>
        <taxon>Pseudomonadota</taxon>
        <taxon>Gammaproteobacteria</taxon>
        <taxon>Chromatiales</taxon>
        <taxon>Ectothiorhodospiraceae</taxon>
        <taxon>Spiribacter</taxon>
    </lineage>
</organism>
<comment type="caution">
    <text evidence="2">The sequence shown here is derived from an EMBL/GenBank/DDBJ whole genome shotgun (WGS) entry which is preliminary data.</text>
</comment>
<feature type="domain" description="Sulfotransferase" evidence="1">
    <location>
        <begin position="46"/>
        <end position="250"/>
    </location>
</feature>
<reference evidence="2 3" key="1">
    <citation type="submission" date="2019-06" db="EMBL/GenBank/DDBJ databases">
        <title>Metagenome assembled Genome of Spiribacter salinus SL48-SHIP from the microbial mat of Salt Lake 48 (Novosibirsk region, Russia).</title>
        <authorList>
            <person name="Shipova A."/>
            <person name="Rozanov A.S."/>
            <person name="Bryanskaya A.V."/>
            <person name="Peltek S.E."/>
        </authorList>
    </citation>
    <scope>NUCLEOTIDE SEQUENCE [LARGE SCALE GENOMIC DNA]</scope>
    <source>
        <strain evidence="2">SL48-SHIP-2</strain>
    </source>
</reference>
<sequence>MATRQASPASLPDLKNMRRRLARPLWLGWKRARQRMLAGRAPRRWHVFVAGSQRSGTNMLMEALEGSPHTDVYHESDTRAFDDYLMRPMPAIRELAARSPAPIFVVKALCEIDRVPRLLETFRPATCVWLYRDYRDVANSMLVSFRTVPATVRRLAGDEPASVGWWGQSMSADTHRLIQDAVSRDVSDATMAALLWYARNALLFESGLDRDERVFLMNYEELVSNPDAHAGCLCEFLDLPFTSGITRHMHARSIGRRGTPDIDGNVAEACELLLERLHGAKRAQEV</sequence>
<gene>
    <name evidence="2" type="ORF">FKY71_10795</name>
</gene>
<name>A0A540VQI4_9GAMM</name>